<gene>
    <name evidence="3" type="ORF">FD01_GL001062</name>
</gene>
<organism evidence="3 4">
    <name type="scientific">Lacticaseibacillus manihotivorans DSM 13343 = JCM 12514</name>
    <dbReference type="NCBI Taxonomy" id="1423769"/>
    <lineage>
        <taxon>Bacteria</taxon>
        <taxon>Bacillati</taxon>
        <taxon>Bacillota</taxon>
        <taxon>Bacilli</taxon>
        <taxon>Lactobacillales</taxon>
        <taxon>Lactobacillaceae</taxon>
        <taxon>Lacticaseibacillus</taxon>
    </lineage>
</organism>
<dbReference type="PANTHER" id="PTHR43364">
    <property type="entry name" value="NADH-SPECIFIC METHYLGLYOXAL REDUCTASE-RELATED"/>
    <property type="match status" value="1"/>
</dbReference>
<dbReference type="PATRIC" id="fig|1423769.4.peg.1152"/>
<name>A0A0R1QTT6_9LACO</name>
<comment type="caution">
    <text evidence="3">The sequence shown here is derived from an EMBL/GenBank/DDBJ whole genome shotgun (WGS) entry which is preliminary data.</text>
</comment>
<accession>A0A0R1QTT6</accession>
<dbReference type="PROSITE" id="PS00062">
    <property type="entry name" value="ALDOKETO_REDUCTASE_2"/>
    <property type="match status" value="1"/>
</dbReference>
<keyword evidence="4" id="KW-1185">Reference proteome</keyword>
<dbReference type="SUPFAM" id="SSF51430">
    <property type="entry name" value="NAD(P)-linked oxidoreductase"/>
    <property type="match status" value="1"/>
</dbReference>
<dbReference type="AlphaFoldDB" id="A0A0R1QTT6"/>
<keyword evidence="1" id="KW-0560">Oxidoreductase</keyword>
<dbReference type="PRINTS" id="PR00069">
    <property type="entry name" value="ALDKETRDTASE"/>
</dbReference>
<dbReference type="InterPro" id="IPR050523">
    <property type="entry name" value="AKR_Detox_Biosynth"/>
</dbReference>
<evidence type="ECO:0000313" key="3">
    <source>
        <dbReference type="EMBL" id="KRL44488.1"/>
    </source>
</evidence>
<dbReference type="InterPro" id="IPR020471">
    <property type="entry name" value="AKR"/>
</dbReference>
<dbReference type="Pfam" id="PF00248">
    <property type="entry name" value="Aldo_ket_red"/>
    <property type="match status" value="1"/>
</dbReference>
<protein>
    <submittedName>
        <fullName evidence="3">Dehydrogenase</fullName>
    </submittedName>
</protein>
<dbReference type="RefSeq" id="WP_056963738.1">
    <property type="nucleotide sequence ID" value="NZ_AZEU01000151.1"/>
</dbReference>
<dbReference type="PANTHER" id="PTHR43364:SF4">
    <property type="entry name" value="NAD(P)-LINKED OXIDOREDUCTASE SUPERFAMILY PROTEIN"/>
    <property type="match status" value="1"/>
</dbReference>
<dbReference type="InterPro" id="IPR036812">
    <property type="entry name" value="NAD(P)_OxRdtase_dom_sf"/>
</dbReference>
<dbReference type="InterPro" id="IPR018170">
    <property type="entry name" value="Aldo/ket_reductase_CS"/>
</dbReference>
<evidence type="ECO:0000256" key="1">
    <source>
        <dbReference type="ARBA" id="ARBA00023002"/>
    </source>
</evidence>
<evidence type="ECO:0000259" key="2">
    <source>
        <dbReference type="Pfam" id="PF00248"/>
    </source>
</evidence>
<evidence type="ECO:0000313" key="4">
    <source>
        <dbReference type="Proteomes" id="UP000051790"/>
    </source>
</evidence>
<feature type="domain" description="NADP-dependent oxidoreductase" evidence="2">
    <location>
        <begin position="11"/>
        <end position="293"/>
    </location>
</feature>
<dbReference type="OrthoDB" id="9773828at2"/>
<dbReference type="GO" id="GO:0016491">
    <property type="term" value="F:oxidoreductase activity"/>
    <property type="evidence" value="ECO:0007669"/>
    <property type="project" value="UniProtKB-KW"/>
</dbReference>
<dbReference type="GO" id="GO:0005829">
    <property type="term" value="C:cytosol"/>
    <property type="evidence" value="ECO:0007669"/>
    <property type="project" value="TreeGrafter"/>
</dbReference>
<dbReference type="InterPro" id="IPR023210">
    <property type="entry name" value="NADP_OxRdtase_dom"/>
</dbReference>
<dbReference type="Gene3D" id="3.20.20.100">
    <property type="entry name" value="NADP-dependent oxidoreductase domain"/>
    <property type="match status" value="1"/>
</dbReference>
<dbReference type="Proteomes" id="UP000051790">
    <property type="component" value="Unassembled WGS sequence"/>
</dbReference>
<proteinExistence type="predicted"/>
<dbReference type="EMBL" id="AZEU01000151">
    <property type="protein sequence ID" value="KRL44488.1"/>
    <property type="molecule type" value="Genomic_DNA"/>
</dbReference>
<reference evidence="3 4" key="1">
    <citation type="journal article" date="2015" name="Genome Announc.">
        <title>Expanding the biotechnology potential of lactobacilli through comparative genomics of 213 strains and associated genera.</title>
        <authorList>
            <person name="Sun Z."/>
            <person name="Harris H.M."/>
            <person name="McCann A."/>
            <person name="Guo C."/>
            <person name="Argimon S."/>
            <person name="Zhang W."/>
            <person name="Yang X."/>
            <person name="Jeffery I.B."/>
            <person name="Cooney J.C."/>
            <person name="Kagawa T.F."/>
            <person name="Liu W."/>
            <person name="Song Y."/>
            <person name="Salvetti E."/>
            <person name="Wrobel A."/>
            <person name="Rasinkangas P."/>
            <person name="Parkhill J."/>
            <person name="Rea M.C."/>
            <person name="O'Sullivan O."/>
            <person name="Ritari J."/>
            <person name="Douillard F.P."/>
            <person name="Paul Ross R."/>
            <person name="Yang R."/>
            <person name="Briner A.E."/>
            <person name="Felis G.E."/>
            <person name="de Vos W.M."/>
            <person name="Barrangou R."/>
            <person name="Klaenhammer T.R."/>
            <person name="Caufield P.W."/>
            <person name="Cui Y."/>
            <person name="Zhang H."/>
            <person name="O'Toole P.W."/>
        </authorList>
    </citation>
    <scope>NUCLEOTIDE SEQUENCE [LARGE SCALE GENOMIC DNA]</scope>
    <source>
        <strain evidence="3 4">DSM 13343</strain>
    </source>
</reference>
<sequence length="299" mass="33149">MPTEKLNLPKFGLGTNKVGGHNLFANLKDEDGEAVVRQALDSGITLLDTAFIYGKGRSEEIIGNVLKDYDRSKVLIATKAAQDPTNDFKPNNTPSFLTKAVDDALARLQTDYLDIFYIHFPDADTPKNLAVAALQKLKQAGKIRAIGVSNFSLDQVKEANLDGFVDVVEDNYSLVHRELESTLWPYLSEHNIDFVPYFPLASGLLTGKYTEADADKFKQFTPAQYQQIMTALTQIKHMADLHQATTAQIILAWYLQNEQIATVIPGARVPKQVLANVKAQDVHLSAAEYGQISTLFSQF</sequence>